<name>A0AAV7DTL8_ARIFI</name>
<dbReference type="EMBL" id="JAINDJ010000008">
    <property type="protein sequence ID" value="KAG9439864.1"/>
    <property type="molecule type" value="Genomic_DNA"/>
</dbReference>
<protein>
    <submittedName>
        <fullName evidence="1">Uncharacterized protein</fullName>
    </submittedName>
</protein>
<evidence type="ECO:0000313" key="2">
    <source>
        <dbReference type="Proteomes" id="UP000825729"/>
    </source>
</evidence>
<comment type="caution">
    <text evidence="1">The sequence shown here is derived from an EMBL/GenBank/DDBJ whole genome shotgun (WGS) entry which is preliminary data.</text>
</comment>
<gene>
    <name evidence="1" type="ORF">H6P81_020029</name>
</gene>
<organism evidence="1 2">
    <name type="scientific">Aristolochia fimbriata</name>
    <name type="common">White veined hardy Dutchman's pipe vine</name>
    <dbReference type="NCBI Taxonomy" id="158543"/>
    <lineage>
        <taxon>Eukaryota</taxon>
        <taxon>Viridiplantae</taxon>
        <taxon>Streptophyta</taxon>
        <taxon>Embryophyta</taxon>
        <taxon>Tracheophyta</taxon>
        <taxon>Spermatophyta</taxon>
        <taxon>Magnoliopsida</taxon>
        <taxon>Magnoliidae</taxon>
        <taxon>Piperales</taxon>
        <taxon>Aristolochiaceae</taxon>
        <taxon>Aristolochia</taxon>
    </lineage>
</organism>
<accession>A0AAV7DTL8</accession>
<dbReference type="AlphaFoldDB" id="A0AAV7DTL8"/>
<dbReference type="Proteomes" id="UP000825729">
    <property type="component" value="Unassembled WGS sequence"/>
</dbReference>
<keyword evidence="2" id="KW-1185">Reference proteome</keyword>
<evidence type="ECO:0000313" key="1">
    <source>
        <dbReference type="EMBL" id="KAG9439864.1"/>
    </source>
</evidence>
<reference evidence="1 2" key="1">
    <citation type="submission" date="2021-07" db="EMBL/GenBank/DDBJ databases">
        <title>The Aristolochia fimbriata genome: insights into angiosperm evolution, floral development and chemical biosynthesis.</title>
        <authorList>
            <person name="Jiao Y."/>
        </authorList>
    </citation>
    <scope>NUCLEOTIDE SEQUENCE [LARGE SCALE GENOMIC DNA]</scope>
    <source>
        <strain evidence="1">IBCAS-2021</strain>
        <tissue evidence="1">Leaf</tissue>
    </source>
</reference>
<proteinExistence type="predicted"/>
<sequence>MAWVCSTRQKKKGISLLLYGRRWINSSGRTCKGIRASSGSSRSDAKVVCGASKRGGACKEHEAIDGVDGGETETIFHCFVSPSTKAKTNLRVFPFLRAKHFLRVPRDCHPPSQRTQFATLAVEEELQPLENGGHWKPLRTTLLKNRNN</sequence>